<evidence type="ECO:0000313" key="2">
    <source>
        <dbReference type="EMBL" id="PVH38994.1"/>
    </source>
</evidence>
<dbReference type="Gramene" id="PVH38994">
    <property type="protein sequence ID" value="PVH38994"/>
    <property type="gene ID" value="PAHAL_5G412900"/>
</dbReference>
<sequence length="153" mass="16787">MFVLIWRIPMSVLAAGALGPSVAAAAAARQQRTRAPPRIVHVLRSREAHGRQRHRAMSASSKLLRSSLSRKLMSVSIEGMRDAEEMKQVDAFRQTLVLDTDGRPVYIEKLGQIDAPPPGALATSTAGPPSPVSASCILDGLCRWRSRRRRRPI</sequence>
<dbReference type="AlphaFoldDB" id="A0A2T8IMT5"/>
<dbReference type="EMBL" id="CM008050">
    <property type="protein sequence ID" value="PVH38994.1"/>
    <property type="molecule type" value="Genomic_DNA"/>
</dbReference>
<accession>A0A2T8IMT5</accession>
<feature type="chain" id="PRO_5015514381" evidence="1">
    <location>
        <begin position="25"/>
        <end position="153"/>
    </location>
</feature>
<protein>
    <submittedName>
        <fullName evidence="2">Uncharacterized protein</fullName>
    </submittedName>
</protein>
<name>A0A2T8IMT5_9POAL</name>
<dbReference type="Proteomes" id="UP000243499">
    <property type="component" value="Chromosome 5"/>
</dbReference>
<reference evidence="2" key="1">
    <citation type="submission" date="2018-04" db="EMBL/GenBank/DDBJ databases">
        <title>WGS assembly of Panicum hallii.</title>
        <authorList>
            <person name="Lovell J."/>
            <person name="Jenkins J."/>
            <person name="Lowry D."/>
            <person name="Mamidi S."/>
            <person name="Sreedasyam A."/>
            <person name="Weng X."/>
            <person name="Barry K."/>
            <person name="Bonette J."/>
            <person name="Campitelli B."/>
            <person name="Daum C."/>
            <person name="Gordon S."/>
            <person name="Gould B."/>
            <person name="Lipzen A."/>
            <person name="Macqueen A."/>
            <person name="Palacio-Mejia J."/>
            <person name="Plott C."/>
            <person name="Shakirov E."/>
            <person name="Shu S."/>
            <person name="Yoshinaga Y."/>
            <person name="Zane M."/>
            <person name="Rokhsar D."/>
            <person name="Grimwood J."/>
            <person name="Schmutz J."/>
            <person name="Juenger T."/>
        </authorList>
    </citation>
    <scope>NUCLEOTIDE SEQUENCE [LARGE SCALE GENOMIC DNA]</scope>
    <source>
        <strain evidence="2">FIL2</strain>
    </source>
</reference>
<keyword evidence="1" id="KW-0732">Signal</keyword>
<feature type="signal peptide" evidence="1">
    <location>
        <begin position="1"/>
        <end position="24"/>
    </location>
</feature>
<organism evidence="2">
    <name type="scientific">Panicum hallii</name>
    <dbReference type="NCBI Taxonomy" id="206008"/>
    <lineage>
        <taxon>Eukaryota</taxon>
        <taxon>Viridiplantae</taxon>
        <taxon>Streptophyta</taxon>
        <taxon>Embryophyta</taxon>
        <taxon>Tracheophyta</taxon>
        <taxon>Spermatophyta</taxon>
        <taxon>Magnoliopsida</taxon>
        <taxon>Liliopsida</taxon>
        <taxon>Poales</taxon>
        <taxon>Poaceae</taxon>
        <taxon>PACMAD clade</taxon>
        <taxon>Panicoideae</taxon>
        <taxon>Panicodae</taxon>
        <taxon>Paniceae</taxon>
        <taxon>Panicinae</taxon>
        <taxon>Panicum</taxon>
        <taxon>Panicum sect. Panicum</taxon>
    </lineage>
</organism>
<evidence type="ECO:0000256" key="1">
    <source>
        <dbReference type="SAM" id="SignalP"/>
    </source>
</evidence>
<gene>
    <name evidence="2" type="ORF">PAHAL_5G412900</name>
</gene>
<proteinExistence type="predicted"/>